<sequence length="112" mass="12342">MLPVGSNLKPIYHTFVGSVGLPSHSAISFGQDKVSVYPECEGGIFAYWVSAVGLPNPTYEWLRTRQSHPKSKSEGVRGGVVEAKLERRGKGSNHALVGPLFYYLYKARILPH</sequence>
<evidence type="ECO:0000313" key="2">
    <source>
        <dbReference type="Proteomes" id="UP001457282"/>
    </source>
</evidence>
<protein>
    <recommendedName>
        <fullName evidence="3">Ig-like domain-containing protein</fullName>
    </recommendedName>
</protein>
<accession>A0AAW1XPP7</accession>
<keyword evidence="2" id="KW-1185">Reference proteome</keyword>
<dbReference type="Proteomes" id="UP001457282">
    <property type="component" value="Unassembled WGS sequence"/>
</dbReference>
<reference evidence="1 2" key="1">
    <citation type="journal article" date="2023" name="G3 (Bethesda)">
        <title>A chromosome-length genome assembly and annotation of blackberry (Rubus argutus, cv. 'Hillquist').</title>
        <authorList>
            <person name="Bruna T."/>
            <person name="Aryal R."/>
            <person name="Dudchenko O."/>
            <person name="Sargent D.J."/>
            <person name="Mead D."/>
            <person name="Buti M."/>
            <person name="Cavallini A."/>
            <person name="Hytonen T."/>
            <person name="Andres J."/>
            <person name="Pham M."/>
            <person name="Weisz D."/>
            <person name="Mascagni F."/>
            <person name="Usai G."/>
            <person name="Natali L."/>
            <person name="Bassil N."/>
            <person name="Fernandez G.E."/>
            <person name="Lomsadze A."/>
            <person name="Armour M."/>
            <person name="Olukolu B."/>
            <person name="Poorten T."/>
            <person name="Britton C."/>
            <person name="Davik J."/>
            <person name="Ashrafi H."/>
            <person name="Aiden E.L."/>
            <person name="Borodovsky M."/>
            <person name="Worthington M."/>
        </authorList>
    </citation>
    <scope>NUCLEOTIDE SEQUENCE [LARGE SCALE GENOMIC DNA]</scope>
    <source>
        <strain evidence="1">PI 553951</strain>
    </source>
</reference>
<dbReference type="EMBL" id="JBEDUW010000003">
    <property type="protein sequence ID" value="KAK9937860.1"/>
    <property type="molecule type" value="Genomic_DNA"/>
</dbReference>
<organism evidence="1 2">
    <name type="scientific">Rubus argutus</name>
    <name type="common">Southern blackberry</name>
    <dbReference type="NCBI Taxonomy" id="59490"/>
    <lineage>
        <taxon>Eukaryota</taxon>
        <taxon>Viridiplantae</taxon>
        <taxon>Streptophyta</taxon>
        <taxon>Embryophyta</taxon>
        <taxon>Tracheophyta</taxon>
        <taxon>Spermatophyta</taxon>
        <taxon>Magnoliopsida</taxon>
        <taxon>eudicotyledons</taxon>
        <taxon>Gunneridae</taxon>
        <taxon>Pentapetalae</taxon>
        <taxon>rosids</taxon>
        <taxon>fabids</taxon>
        <taxon>Rosales</taxon>
        <taxon>Rosaceae</taxon>
        <taxon>Rosoideae</taxon>
        <taxon>Rosoideae incertae sedis</taxon>
        <taxon>Rubus</taxon>
    </lineage>
</organism>
<gene>
    <name evidence="1" type="ORF">M0R45_014627</name>
</gene>
<name>A0AAW1XPP7_RUBAR</name>
<dbReference type="AlphaFoldDB" id="A0AAW1XPP7"/>
<proteinExistence type="predicted"/>
<comment type="caution">
    <text evidence="1">The sequence shown here is derived from an EMBL/GenBank/DDBJ whole genome shotgun (WGS) entry which is preliminary data.</text>
</comment>
<evidence type="ECO:0000313" key="1">
    <source>
        <dbReference type="EMBL" id="KAK9937860.1"/>
    </source>
</evidence>
<evidence type="ECO:0008006" key="3">
    <source>
        <dbReference type="Google" id="ProtNLM"/>
    </source>
</evidence>